<proteinExistence type="predicted"/>
<evidence type="ECO:0008006" key="5">
    <source>
        <dbReference type="Google" id="ProtNLM"/>
    </source>
</evidence>
<reference evidence="3 4" key="1">
    <citation type="journal article" date="2023" name="Sci. Data">
        <title>Genome assembly of the Korean intertidal mud-creeper Batillaria attramentaria.</title>
        <authorList>
            <person name="Patra A.K."/>
            <person name="Ho P.T."/>
            <person name="Jun S."/>
            <person name="Lee S.J."/>
            <person name="Kim Y."/>
            <person name="Won Y.J."/>
        </authorList>
    </citation>
    <scope>NUCLEOTIDE SEQUENCE [LARGE SCALE GENOMIC DNA]</scope>
    <source>
        <strain evidence="3">Wonlab-2016</strain>
    </source>
</reference>
<feature type="chain" id="PRO_5044763830" description="Pheromone biosynthesis activating neuropeptide" evidence="2">
    <location>
        <begin position="24"/>
        <end position="406"/>
    </location>
</feature>
<sequence>MTSITSTALTIMVFCNVIQNVTSFPEMIAADYSNIFQNPYLENVRRQHDRYLIANQPQELNEVVPNDADLPDSERQDIDLRSSHDADNNGANIDEVQGVLALIEQSLLAMERSRANRIKAEKTRSKNSGKREPVSHFVRIGRGNTDVEQYVDETREMPSMSEDGKMYFDVKGGWVGAWDDVKGNSENVPDGVILDEESPYTVSVLGDFPGNADKNRLDASLTQNDASAFNDDVYPLYDVSSDLGVSHPRDDDDTDAYDTANNDVSNKADHLTRYRRDYSFFRYGRSNVLRSSKGKSLLRFVPRNSAYPPSGSLSESDIPRLAQRDAGRSSFSRFARSGRENGGRIRHMGMVSPVARRSSYIRIGRLPSSVFLRRVMARGQNVNSAPSKQPSRGYRLTTAGVVRAGK</sequence>
<dbReference type="EMBL" id="JACVVK020000204">
    <property type="protein sequence ID" value="KAK7484780.1"/>
    <property type="molecule type" value="Genomic_DNA"/>
</dbReference>
<keyword evidence="4" id="KW-1185">Reference proteome</keyword>
<evidence type="ECO:0000256" key="2">
    <source>
        <dbReference type="SAM" id="SignalP"/>
    </source>
</evidence>
<evidence type="ECO:0000313" key="4">
    <source>
        <dbReference type="Proteomes" id="UP001519460"/>
    </source>
</evidence>
<keyword evidence="2" id="KW-0732">Signal</keyword>
<feature type="signal peptide" evidence="2">
    <location>
        <begin position="1"/>
        <end position="23"/>
    </location>
</feature>
<dbReference type="AlphaFoldDB" id="A0ABD0KCF0"/>
<gene>
    <name evidence="3" type="ORF">BaRGS_00023954</name>
</gene>
<dbReference type="Proteomes" id="UP001519460">
    <property type="component" value="Unassembled WGS sequence"/>
</dbReference>
<evidence type="ECO:0000313" key="3">
    <source>
        <dbReference type="EMBL" id="KAK7484780.1"/>
    </source>
</evidence>
<name>A0ABD0KCF0_9CAEN</name>
<accession>A0ABD0KCF0</accession>
<comment type="caution">
    <text evidence="3">The sequence shown here is derived from an EMBL/GenBank/DDBJ whole genome shotgun (WGS) entry which is preliminary data.</text>
</comment>
<feature type="region of interest" description="Disordered" evidence="1">
    <location>
        <begin position="241"/>
        <end position="263"/>
    </location>
</feature>
<organism evidence="3 4">
    <name type="scientific">Batillaria attramentaria</name>
    <dbReference type="NCBI Taxonomy" id="370345"/>
    <lineage>
        <taxon>Eukaryota</taxon>
        <taxon>Metazoa</taxon>
        <taxon>Spiralia</taxon>
        <taxon>Lophotrochozoa</taxon>
        <taxon>Mollusca</taxon>
        <taxon>Gastropoda</taxon>
        <taxon>Caenogastropoda</taxon>
        <taxon>Sorbeoconcha</taxon>
        <taxon>Cerithioidea</taxon>
        <taxon>Batillariidae</taxon>
        <taxon>Batillaria</taxon>
    </lineage>
</organism>
<evidence type="ECO:0000256" key="1">
    <source>
        <dbReference type="SAM" id="MobiDB-lite"/>
    </source>
</evidence>
<protein>
    <recommendedName>
        <fullName evidence="5">Pheromone biosynthesis activating neuropeptide</fullName>
    </recommendedName>
</protein>